<dbReference type="RefSeq" id="WP_018373859.1">
    <property type="nucleotide sequence ID" value="NZ_LT906439.1"/>
</dbReference>
<dbReference type="GO" id="GO:0009236">
    <property type="term" value="P:cobalamin biosynthetic process"/>
    <property type="evidence" value="ECO:0007669"/>
    <property type="project" value="UniProtKB-UniPathway"/>
</dbReference>
<evidence type="ECO:0000259" key="5">
    <source>
        <dbReference type="Pfam" id="PF02570"/>
    </source>
</evidence>
<dbReference type="AlphaFoldDB" id="A0A239SN86"/>
<protein>
    <submittedName>
        <fullName evidence="6">Cobalt-precorrin-8X methylmutase</fullName>
        <ecNumber evidence="6">5.4.1.-</ecNumber>
        <ecNumber evidence="6">5.4.99.61</ecNumber>
    </submittedName>
</protein>
<evidence type="ECO:0000256" key="3">
    <source>
        <dbReference type="ARBA" id="ARBA00022573"/>
    </source>
</evidence>
<dbReference type="KEGG" id="smen:SAMEA4412692_0354"/>
<evidence type="ECO:0000313" key="6">
    <source>
        <dbReference type="EMBL" id="SNU86729.1"/>
    </source>
</evidence>
<keyword evidence="7" id="KW-1185">Reference proteome</keyword>
<name>A0A239SN86_9STRE</name>
<reference evidence="6 7" key="1">
    <citation type="submission" date="2017-06" db="EMBL/GenBank/DDBJ databases">
        <authorList>
            <consortium name="Pathogen Informatics"/>
        </authorList>
    </citation>
    <scope>NUCLEOTIDE SEQUENCE [LARGE SCALE GENOMIC DNA]</scope>
    <source>
        <strain evidence="6 7">NCTC13788</strain>
    </source>
</reference>
<dbReference type="OrthoDB" id="9780708at2"/>
<dbReference type="eggNOG" id="COG2082">
    <property type="taxonomic scope" value="Bacteria"/>
</dbReference>
<evidence type="ECO:0000313" key="7">
    <source>
        <dbReference type="Proteomes" id="UP000215185"/>
    </source>
</evidence>
<gene>
    <name evidence="6" type="primary">cbiC_1</name>
    <name evidence="6" type="ORF">SAMEA4412692_00354</name>
</gene>
<accession>A0A239SN86</accession>
<dbReference type="InterPro" id="IPR003722">
    <property type="entry name" value="Cbl_synth_CobH/CbiC"/>
</dbReference>
<organism evidence="6 7">
    <name type="scientific">Streptococcus merionis</name>
    <dbReference type="NCBI Taxonomy" id="400065"/>
    <lineage>
        <taxon>Bacteria</taxon>
        <taxon>Bacillati</taxon>
        <taxon>Bacillota</taxon>
        <taxon>Bacilli</taxon>
        <taxon>Lactobacillales</taxon>
        <taxon>Streptococcaceae</taxon>
        <taxon>Streptococcus</taxon>
    </lineage>
</organism>
<proteinExistence type="inferred from homology"/>
<dbReference type="Gene3D" id="3.40.50.10230">
    <property type="entry name" value="Cobalamin biosynthesis CobH/CbiC, precorrin-8X methylmutase"/>
    <property type="match status" value="1"/>
</dbReference>
<dbReference type="EC" id="5.4.99.61" evidence="6"/>
<dbReference type="PANTHER" id="PTHR43588:SF1">
    <property type="entry name" value="COBALT-PRECORRIN-8 METHYLMUTASE"/>
    <property type="match status" value="1"/>
</dbReference>
<sequence length="232" mass="25758">MSYIQNPSSIEEKSFKIIQSVIDEEHAGYTFQTEMEESIIKRAIHTSGDFDYLYNLRFTHHVNDKIIEVLQNKGTIFVDSSISLNGINKRVLDQMGVKYQCLINNEEVVNLAREKQITRAMAAVEYAAKIEGPKIFAFGGAPTALFHLLELVEQGLVQADAVIGVPVGFINVEESKNALLESSVPAIATVGRKGGSTIVVAIINAIIYQMREVITDDYVRYSTPTTKKEGEN</sequence>
<dbReference type="EMBL" id="LT906439">
    <property type="protein sequence ID" value="SNU86729.1"/>
    <property type="molecule type" value="Genomic_DNA"/>
</dbReference>
<dbReference type="STRING" id="1123308.GCA_000380085_01308"/>
<dbReference type="GO" id="GO:0016993">
    <property type="term" value="F:precorrin-8X methylmutase activity"/>
    <property type="evidence" value="ECO:0007669"/>
    <property type="project" value="UniProtKB-EC"/>
</dbReference>
<dbReference type="Pfam" id="PF02570">
    <property type="entry name" value="CbiC"/>
    <property type="match status" value="1"/>
</dbReference>
<dbReference type="PANTHER" id="PTHR43588">
    <property type="entry name" value="COBALT-PRECORRIN-8 METHYLMUTASE"/>
    <property type="match status" value="1"/>
</dbReference>
<comment type="pathway">
    <text evidence="1">Cofactor biosynthesis; adenosylcobalamin biosynthesis.</text>
</comment>
<dbReference type="EC" id="5.4.1.-" evidence="6"/>
<dbReference type="NCBIfam" id="NF006137">
    <property type="entry name" value="PRK08286.1"/>
    <property type="match status" value="1"/>
</dbReference>
<dbReference type="Proteomes" id="UP000215185">
    <property type="component" value="Chromosome 1"/>
</dbReference>
<keyword evidence="4 6" id="KW-0413">Isomerase</keyword>
<feature type="domain" description="Cobalamin biosynthesis precorrin-8X methylmutase CobH/CbiC" evidence="5">
    <location>
        <begin position="10"/>
        <end position="208"/>
    </location>
</feature>
<evidence type="ECO:0000256" key="1">
    <source>
        <dbReference type="ARBA" id="ARBA00004953"/>
    </source>
</evidence>
<comment type="similarity">
    <text evidence="2">Belongs to the CobH/CbiC family.</text>
</comment>
<dbReference type="SUPFAM" id="SSF63965">
    <property type="entry name" value="Precorrin-8X methylmutase CbiC/CobH"/>
    <property type="match status" value="1"/>
</dbReference>
<evidence type="ECO:0000256" key="4">
    <source>
        <dbReference type="ARBA" id="ARBA00023235"/>
    </source>
</evidence>
<keyword evidence="3" id="KW-0169">Cobalamin biosynthesis</keyword>
<dbReference type="UniPathway" id="UPA00148"/>
<dbReference type="InterPro" id="IPR036588">
    <property type="entry name" value="CobH/CbiC_sf"/>
</dbReference>
<evidence type="ECO:0000256" key="2">
    <source>
        <dbReference type="ARBA" id="ARBA00009774"/>
    </source>
</evidence>